<dbReference type="EMBL" id="WUBL01000074">
    <property type="protein sequence ID" value="KAF2967110.1"/>
    <property type="molecule type" value="Genomic_DNA"/>
</dbReference>
<keyword evidence="1" id="KW-1133">Transmembrane helix</keyword>
<protein>
    <submittedName>
        <fullName evidence="2">Uncharacterized protein</fullName>
    </submittedName>
</protein>
<accession>A0A7C8MN59</accession>
<gene>
    <name evidence="2" type="ORF">GQX73_g6485</name>
</gene>
<proteinExistence type="predicted"/>
<reference evidence="2 3" key="1">
    <citation type="submission" date="2019-12" db="EMBL/GenBank/DDBJ databases">
        <title>Draft genome sequence of the ascomycete Xylaria multiplex DSM 110363.</title>
        <authorList>
            <person name="Buettner E."/>
            <person name="Kellner H."/>
        </authorList>
    </citation>
    <scope>NUCLEOTIDE SEQUENCE [LARGE SCALE GENOMIC DNA]</scope>
    <source>
        <strain evidence="2 3">DSM 110363</strain>
    </source>
</reference>
<name>A0A7C8MN59_9PEZI</name>
<dbReference type="InParanoid" id="A0A7C8MN59"/>
<feature type="transmembrane region" description="Helical" evidence="1">
    <location>
        <begin position="374"/>
        <end position="392"/>
    </location>
</feature>
<sequence>MSSIFWESQKFAHSNQYYDVLEILRYTDEPIEAKSESFPPRVLVHKLKNGISRHRRGRTLASLLQLLKLDRNQDNQLLIGADEFREIFRFYGIDPFILYLVVRQSHGCYHSRHGDDDEGVDSFYLNSVSMMLLWSYQRASKKTFAIIIPRQSNSIDTSAGIYAKFLNTLGKQKELFEYPWYLQLASVIEQSLWLDVVSGAELQAIRHIEERTRHGNWVSTESPPEFSELIKISEKIGFANAALANAWRQADLMLNLLAVNGLASSNGNRDCDRIDTNIDRSKEEQAKQVAALLRTQITIRKDDISYLQKRAENQSSVIFGLISLNVAESAKLDSSAMKIIAVMTMLFLPGTFFATLFAVPSLKWDEDPVITDRFWVYVVFTIPSTLFILILYKGWKNILIYQPRLDKLYEVVKKLNTC</sequence>
<keyword evidence="1" id="KW-0812">Transmembrane</keyword>
<evidence type="ECO:0000256" key="1">
    <source>
        <dbReference type="SAM" id="Phobius"/>
    </source>
</evidence>
<keyword evidence="3" id="KW-1185">Reference proteome</keyword>
<dbReference type="AlphaFoldDB" id="A0A7C8MN59"/>
<feature type="transmembrane region" description="Helical" evidence="1">
    <location>
        <begin position="339"/>
        <end position="362"/>
    </location>
</feature>
<keyword evidence="1" id="KW-0472">Membrane</keyword>
<evidence type="ECO:0000313" key="2">
    <source>
        <dbReference type="EMBL" id="KAF2967110.1"/>
    </source>
</evidence>
<dbReference type="Proteomes" id="UP000481858">
    <property type="component" value="Unassembled WGS sequence"/>
</dbReference>
<organism evidence="2 3">
    <name type="scientific">Xylaria multiplex</name>
    <dbReference type="NCBI Taxonomy" id="323545"/>
    <lineage>
        <taxon>Eukaryota</taxon>
        <taxon>Fungi</taxon>
        <taxon>Dikarya</taxon>
        <taxon>Ascomycota</taxon>
        <taxon>Pezizomycotina</taxon>
        <taxon>Sordariomycetes</taxon>
        <taxon>Xylariomycetidae</taxon>
        <taxon>Xylariales</taxon>
        <taxon>Xylariaceae</taxon>
        <taxon>Xylaria</taxon>
    </lineage>
</organism>
<evidence type="ECO:0000313" key="3">
    <source>
        <dbReference type="Proteomes" id="UP000481858"/>
    </source>
</evidence>
<dbReference type="OrthoDB" id="5392974at2759"/>
<dbReference type="Gene3D" id="1.20.58.340">
    <property type="entry name" value="Magnesium transport protein CorA, transmembrane region"/>
    <property type="match status" value="1"/>
</dbReference>
<comment type="caution">
    <text evidence="2">The sequence shown here is derived from an EMBL/GenBank/DDBJ whole genome shotgun (WGS) entry which is preliminary data.</text>
</comment>